<dbReference type="KEGG" id="bbel:109463480"/>
<feature type="region of interest" description="Disordered" evidence="1">
    <location>
        <begin position="32"/>
        <end position="57"/>
    </location>
</feature>
<sequence>MATASDGTAAPPAGDYLFCSGGQLRMMEIREDASPADREKWERAPPIPHTRTSEETGHPVMYGALDKITKDNMKHNITEARLDWFTDTELPEDQQALYTGLEECLGFPFSAQVWLPDDSTATVKVTGIIDGQDGVERPGTGCGFQVEYMGHELMLPVDDFVNELASPDDVDEAWLASPAAVPAKVFAIVRDFYDNAVFTEGCIFFSIWDDVRYDVCYEAQKKEMRKCQTAVNKDYFDNPPPIKKMKSFPKMNSEGRLNSVVRPFPLYQMSLALHTYLSTVATFPLDLKLKYGGGVVKATGMVPYKAENFFQESRGLYVTVDLPTARTEAPPSKKRKNSSTRTVALSVHGVEPCDTTPDPVRRFLEDLAELMEGENGMCVLKTRFRSIHIELPLRKRRGGQRGSLVVRPPDPNRALILRQLRELIGN</sequence>
<dbReference type="OrthoDB" id="9984295at2759"/>
<evidence type="ECO:0000313" key="2">
    <source>
        <dbReference type="Proteomes" id="UP000515135"/>
    </source>
</evidence>
<dbReference type="Proteomes" id="UP000515135">
    <property type="component" value="Unplaced"/>
</dbReference>
<dbReference type="GeneID" id="109463480"/>
<name>A0A6P4YAP2_BRABE</name>
<organism evidence="2 3">
    <name type="scientific">Branchiostoma belcheri</name>
    <name type="common">Amphioxus</name>
    <dbReference type="NCBI Taxonomy" id="7741"/>
    <lineage>
        <taxon>Eukaryota</taxon>
        <taxon>Metazoa</taxon>
        <taxon>Chordata</taxon>
        <taxon>Cephalochordata</taxon>
        <taxon>Leptocardii</taxon>
        <taxon>Amphioxiformes</taxon>
        <taxon>Branchiostomatidae</taxon>
        <taxon>Branchiostoma</taxon>
    </lineage>
</organism>
<keyword evidence="2" id="KW-1185">Reference proteome</keyword>
<protein>
    <submittedName>
        <fullName evidence="3">Uncharacterized protein LOC109463480</fullName>
    </submittedName>
</protein>
<gene>
    <name evidence="3" type="primary">LOC109463480</name>
</gene>
<feature type="compositionally biased region" description="Basic and acidic residues" evidence="1">
    <location>
        <begin position="32"/>
        <end position="43"/>
    </location>
</feature>
<dbReference type="RefSeq" id="XP_019615877.1">
    <property type="nucleotide sequence ID" value="XM_019760318.1"/>
</dbReference>
<evidence type="ECO:0000313" key="3">
    <source>
        <dbReference type="RefSeq" id="XP_019615877.1"/>
    </source>
</evidence>
<accession>A0A6P4YAP2</accession>
<reference evidence="3" key="1">
    <citation type="submission" date="2025-08" db="UniProtKB">
        <authorList>
            <consortium name="RefSeq"/>
        </authorList>
    </citation>
    <scope>IDENTIFICATION</scope>
    <source>
        <tissue evidence="3">Gonad</tissue>
    </source>
</reference>
<proteinExistence type="predicted"/>
<evidence type="ECO:0000256" key="1">
    <source>
        <dbReference type="SAM" id="MobiDB-lite"/>
    </source>
</evidence>
<dbReference type="AlphaFoldDB" id="A0A6P4YAP2"/>